<keyword evidence="8 15" id="KW-0547">Nucleotide-binding</keyword>
<dbReference type="SMART" id="SM00220">
    <property type="entry name" value="S_TKc"/>
    <property type="match status" value="1"/>
</dbReference>
<keyword evidence="9" id="KW-0418">Kinase</keyword>
<dbReference type="PROSITE" id="PS00108">
    <property type="entry name" value="PROTEIN_KINASE_ST"/>
    <property type="match status" value="1"/>
</dbReference>
<dbReference type="InterPro" id="IPR000719">
    <property type="entry name" value="Prot_kinase_dom"/>
</dbReference>
<dbReference type="PROSITE" id="PS00107">
    <property type="entry name" value="PROTEIN_KINASE_ATP"/>
    <property type="match status" value="1"/>
</dbReference>
<comment type="subcellular location">
    <subcellularLocation>
        <location evidence="2">Cytoplasm</location>
    </subcellularLocation>
    <subcellularLocation>
        <location evidence="1">Nucleus</location>
    </subcellularLocation>
</comment>
<evidence type="ECO:0000256" key="1">
    <source>
        <dbReference type="ARBA" id="ARBA00004123"/>
    </source>
</evidence>
<evidence type="ECO:0000256" key="10">
    <source>
        <dbReference type="ARBA" id="ARBA00022782"/>
    </source>
</evidence>
<dbReference type="GO" id="GO:0004674">
    <property type="term" value="F:protein serine/threonine kinase activity"/>
    <property type="evidence" value="ECO:0007669"/>
    <property type="project" value="UniProtKB-KW"/>
</dbReference>
<dbReference type="SUPFAM" id="SSF56112">
    <property type="entry name" value="Protein kinase-like (PK-like)"/>
    <property type="match status" value="1"/>
</dbReference>
<evidence type="ECO:0000259" key="18">
    <source>
        <dbReference type="PROSITE" id="PS50011"/>
    </source>
</evidence>
<keyword evidence="20" id="KW-1185">Reference proteome</keyword>
<evidence type="ECO:0000256" key="15">
    <source>
        <dbReference type="PROSITE-ProRule" id="PRU10141"/>
    </source>
</evidence>
<protein>
    <recommendedName>
        <fullName evidence="3">non-specific serine/threonine protein kinase</fullName>
        <ecNumber evidence="3">2.7.11.1</ecNumber>
    </recommendedName>
</protein>
<evidence type="ECO:0000256" key="8">
    <source>
        <dbReference type="ARBA" id="ARBA00022741"/>
    </source>
</evidence>
<feature type="region of interest" description="Disordered" evidence="17">
    <location>
        <begin position="1"/>
        <end position="49"/>
    </location>
</feature>
<name>A0A673CXA5_9TELE</name>
<dbReference type="FunFam" id="1.10.510.10:FF:000105">
    <property type="entry name" value="SRSF protein kinase 2"/>
    <property type="match status" value="1"/>
</dbReference>
<proteinExistence type="predicted"/>
<evidence type="ECO:0000313" key="20">
    <source>
        <dbReference type="Proteomes" id="UP000472271"/>
    </source>
</evidence>
<feature type="compositionally biased region" description="Acidic residues" evidence="17">
    <location>
        <begin position="285"/>
        <end position="295"/>
    </location>
</feature>
<evidence type="ECO:0000256" key="17">
    <source>
        <dbReference type="SAM" id="MobiDB-lite"/>
    </source>
</evidence>
<dbReference type="Pfam" id="PF00069">
    <property type="entry name" value="Pkinase"/>
    <property type="match status" value="2"/>
</dbReference>
<keyword evidence="5" id="KW-0723">Serine/threonine-protein kinase</keyword>
<comment type="catalytic activity">
    <reaction evidence="14">
        <text>L-seryl-[protein] + ATP = O-phospho-L-seryl-[protein] + ADP + H(+)</text>
        <dbReference type="Rhea" id="RHEA:17989"/>
        <dbReference type="Rhea" id="RHEA-COMP:9863"/>
        <dbReference type="Rhea" id="RHEA-COMP:11604"/>
        <dbReference type="ChEBI" id="CHEBI:15378"/>
        <dbReference type="ChEBI" id="CHEBI:29999"/>
        <dbReference type="ChEBI" id="CHEBI:30616"/>
        <dbReference type="ChEBI" id="CHEBI:83421"/>
        <dbReference type="ChEBI" id="CHEBI:456216"/>
        <dbReference type="EC" id="2.7.11.1"/>
    </reaction>
</comment>
<evidence type="ECO:0000256" key="5">
    <source>
        <dbReference type="ARBA" id="ARBA00022527"/>
    </source>
</evidence>
<dbReference type="GO" id="GO:0005737">
    <property type="term" value="C:cytoplasm"/>
    <property type="evidence" value="ECO:0007669"/>
    <property type="project" value="UniProtKB-SubCell"/>
</dbReference>
<dbReference type="GO" id="GO:0005634">
    <property type="term" value="C:nucleus"/>
    <property type="evidence" value="ECO:0007669"/>
    <property type="project" value="UniProtKB-SubCell"/>
</dbReference>
<accession>A0A673CXA5</accession>
<feature type="compositionally biased region" description="Polar residues" evidence="17">
    <location>
        <begin position="1"/>
        <end position="17"/>
    </location>
</feature>
<dbReference type="Gene3D" id="3.30.200.20">
    <property type="entry name" value="Phosphorylase Kinase, domain 1"/>
    <property type="match status" value="1"/>
</dbReference>
<dbReference type="FunFam" id="3.30.200.20:FF:000163">
    <property type="entry name" value="SRSF protein kinase 2 isoform X1"/>
    <property type="match status" value="1"/>
</dbReference>
<dbReference type="GO" id="GO:0000245">
    <property type="term" value="P:spliceosomal complex assembly"/>
    <property type="evidence" value="ECO:0007669"/>
    <property type="project" value="TreeGrafter"/>
</dbReference>
<organism evidence="19 20">
    <name type="scientific">Sphaeramia orbicularis</name>
    <name type="common">orbiculate cardinalfish</name>
    <dbReference type="NCBI Taxonomy" id="375764"/>
    <lineage>
        <taxon>Eukaryota</taxon>
        <taxon>Metazoa</taxon>
        <taxon>Chordata</taxon>
        <taxon>Craniata</taxon>
        <taxon>Vertebrata</taxon>
        <taxon>Euteleostomi</taxon>
        <taxon>Actinopterygii</taxon>
        <taxon>Neopterygii</taxon>
        <taxon>Teleostei</taxon>
        <taxon>Neoteleostei</taxon>
        <taxon>Acanthomorphata</taxon>
        <taxon>Gobiaria</taxon>
        <taxon>Kurtiformes</taxon>
        <taxon>Apogonoidei</taxon>
        <taxon>Apogonidae</taxon>
        <taxon>Apogoninae</taxon>
        <taxon>Sphaeramia</taxon>
    </lineage>
</organism>
<feature type="coiled-coil region" evidence="16">
    <location>
        <begin position="250"/>
        <end position="278"/>
    </location>
</feature>
<keyword evidence="12" id="KW-0539">Nucleus</keyword>
<dbReference type="PANTHER" id="PTHR47634">
    <property type="entry name" value="PROTEIN KINASE DOMAIN-CONTAINING PROTEIN-RELATED"/>
    <property type="match status" value="1"/>
</dbReference>
<dbReference type="FunFam" id="1.10.510.10:FF:000293">
    <property type="entry name" value="SRSF protein kinase 1"/>
    <property type="match status" value="1"/>
</dbReference>
<evidence type="ECO:0000313" key="19">
    <source>
        <dbReference type="Ensembl" id="ENSSORP00005057387.1"/>
    </source>
</evidence>
<dbReference type="InterPro" id="IPR051334">
    <property type="entry name" value="SRPK"/>
</dbReference>
<gene>
    <name evidence="19" type="primary">srpk1a</name>
</gene>
<dbReference type="Ensembl" id="ENSSORT00005058704.1">
    <property type="protein sequence ID" value="ENSSORP00005057387.1"/>
    <property type="gene ID" value="ENSSORG00005025455.1"/>
</dbReference>
<comment type="catalytic activity">
    <reaction evidence="13">
        <text>L-threonyl-[protein] + ATP = O-phospho-L-threonyl-[protein] + ADP + H(+)</text>
        <dbReference type="Rhea" id="RHEA:46608"/>
        <dbReference type="Rhea" id="RHEA-COMP:11060"/>
        <dbReference type="Rhea" id="RHEA-COMP:11605"/>
        <dbReference type="ChEBI" id="CHEBI:15378"/>
        <dbReference type="ChEBI" id="CHEBI:30013"/>
        <dbReference type="ChEBI" id="CHEBI:30616"/>
        <dbReference type="ChEBI" id="CHEBI:61977"/>
        <dbReference type="ChEBI" id="CHEBI:456216"/>
        <dbReference type="EC" id="2.7.11.1"/>
    </reaction>
</comment>
<feature type="compositionally biased region" description="Acidic residues" evidence="17">
    <location>
        <begin position="27"/>
        <end position="46"/>
    </location>
</feature>
<dbReference type="EC" id="2.7.11.1" evidence="3"/>
<dbReference type="InterPro" id="IPR011009">
    <property type="entry name" value="Kinase-like_dom_sf"/>
</dbReference>
<feature type="region of interest" description="Disordered" evidence="17">
    <location>
        <begin position="279"/>
        <end position="301"/>
    </location>
</feature>
<keyword evidence="4" id="KW-0963">Cytoplasm</keyword>
<evidence type="ECO:0000256" key="14">
    <source>
        <dbReference type="ARBA" id="ARBA00048679"/>
    </source>
</evidence>
<dbReference type="GO" id="GO:0050684">
    <property type="term" value="P:regulation of mRNA processing"/>
    <property type="evidence" value="ECO:0007669"/>
    <property type="project" value="TreeGrafter"/>
</dbReference>
<evidence type="ECO:0000256" key="12">
    <source>
        <dbReference type="ARBA" id="ARBA00023242"/>
    </source>
</evidence>
<evidence type="ECO:0000256" key="16">
    <source>
        <dbReference type="SAM" id="Coils"/>
    </source>
</evidence>
<dbReference type="PROSITE" id="PS50011">
    <property type="entry name" value="PROTEIN_KINASE_DOM"/>
    <property type="match status" value="1"/>
</dbReference>
<dbReference type="GO" id="GO:0005524">
    <property type="term" value="F:ATP binding"/>
    <property type="evidence" value="ECO:0007669"/>
    <property type="project" value="UniProtKB-UniRule"/>
</dbReference>
<keyword evidence="6" id="KW-0597">Phosphoprotein</keyword>
<feature type="domain" description="Protein kinase" evidence="18">
    <location>
        <begin position="66"/>
        <end position="522"/>
    </location>
</feature>
<evidence type="ECO:0000256" key="2">
    <source>
        <dbReference type="ARBA" id="ARBA00004496"/>
    </source>
</evidence>
<keyword evidence="10" id="KW-0221">Differentiation</keyword>
<evidence type="ECO:0000256" key="9">
    <source>
        <dbReference type="ARBA" id="ARBA00022777"/>
    </source>
</evidence>
<keyword evidence="11 15" id="KW-0067">ATP-binding</keyword>
<dbReference type="Proteomes" id="UP000472271">
    <property type="component" value="Chromosome 7"/>
</dbReference>
<dbReference type="GO" id="GO:0035556">
    <property type="term" value="P:intracellular signal transduction"/>
    <property type="evidence" value="ECO:0007669"/>
    <property type="project" value="TreeGrafter"/>
</dbReference>
<evidence type="ECO:0000256" key="7">
    <source>
        <dbReference type="ARBA" id="ARBA00022679"/>
    </source>
</evidence>
<dbReference type="GO" id="GO:0030154">
    <property type="term" value="P:cell differentiation"/>
    <property type="evidence" value="ECO:0007669"/>
    <property type="project" value="UniProtKB-KW"/>
</dbReference>
<evidence type="ECO:0000256" key="4">
    <source>
        <dbReference type="ARBA" id="ARBA00022490"/>
    </source>
</evidence>
<keyword evidence="7" id="KW-0808">Transferase</keyword>
<evidence type="ECO:0000256" key="11">
    <source>
        <dbReference type="ARBA" id="ARBA00022840"/>
    </source>
</evidence>
<dbReference type="CDD" id="cd14216">
    <property type="entry name" value="STKc_SRPK1"/>
    <property type="match status" value="1"/>
</dbReference>
<keyword evidence="16" id="KW-0175">Coiled coil</keyword>
<dbReference type="InterPro" id="IPR008271">
    <property type="entry name" value="Ser/Thr_kinase_AS"/>
</dbReference>
<evidence type="ECO:0000256" key="6">
    <source>
        <dbReference type="ARBA" id="ARBA00022553"/>
    </source>
</evidence>
<reference evidence="19" key="1">
    <citation type="submission" date="2019-06" db="EMBL/GenBank/DDBJ databases">
        <authorList>
            <consortium name="Wellcome Sanger Institute Data Sharing"/>
        </authorList>
    </citation>
    <scope>NUCLEOTIDE SEQUENCE [LARGE SCALE GENOMIC DNA]</scope>
</reference>
<dbReference type="Gene3D" id="1.10.510.10">
    <property type="entry name" value="Transferase(Phosphotransferase) domain 1"/>
    <property type="match status" value="2"/>
</dbReference>
<reference evidence="19" key="3">
    <citation type="submission" date="2025-09" db="UniProtKB">
        <authorList>
            <consortium name="Ensembl"/>
        </authorList>
    </citation>
    <scope>IDENTIFICATION</scope>
</reference>
<dbReference type="InterPro" id="IPR017441">
    <property type="entry name" value="Protein_kinase_ATP_BS"/>
</dbReference>
<dbReference type="AlphaFoldDB" id="A0A673CXA5"/>
<reference evidence="19" key="2">
    <citation type="submission" date="2025-08" db="UniProtKB">
        <authorList>
            <consortium name="Ensembl"/>
        </authorList>
    </citation>
    <scope>IDENTIFICATION</scope>
</reference>
<dbReference type="PANTHER" id="PTHR47634:SF4">
    <property type="entry name" value="SRSF PROTEIN KINASE 1"/>
    <property type="match status" value="1"/>
</dbReference>
<evidence type="ECO:0000256" key="13">
    <source>
        <dbReference type="ARBA" id="ARBA00047899"/>
    </source>
</evidence>
<feature type="binding site" evidence="15">
    <location>
        <position position="95"/>
    </location>
    <ligand>
        <name>ATP</name>
        <dbReference type="ChEBI" id="CHEBI:30616"/>
    </ligand>
</feature>
<evidence type="ECO:0000256" key="3">
    <source>
        <dbReference type="ARBA" id="ARBA00012513"/>
    </source>
</evidence>
<sequence length="524" mass="59483">MSNICSSMNKISTSRQVPQQLEASPQEPEEPEEILGSDDEEQEDPNDYCKGGYHHVKVGDLYNGKYHVIRKLGWGHFSTVWLAWDIQVKRFVAMKVVKSAEHYTETAVDEIKLLRSVRNSDPDDPNREMVVQLLDDFKISGVNGTHVCMVFEVLGHHLLKWIIKSNYQGLPLPCVKSIIRQVLQGLDYLHSKCEIIHTDIKPENILMSVDEPYVRRLAAEATEWQKAGAPPPSGSASMNHTHSHYTVKMSKNKKKKLKKKQKRQAELLEKCILDLEEMEKTTETREEEDDEDEEPQSPKGRVCAPLRQVSFQDLGNDGTEGDLLVCVCVCLCLSHCSDVGKLSAGSLLVNPLEPLNADKIKVKIADLGNACWVHKHFTEDIQTRQYRSLEVLIGAGYSTPADIWSTACMAFELATGDYLFEPHSGEDYSRDEDHIALIIELLGSVPRKLIMTGKYSKDFFTKKGDLKHITKLKPWGLLEVLIDKYEWPREEAECFTDFLLPMLELVPEKRATAAECLRHPWLAL</sequence>